<name>A0ABX1LPV5_9CYAN</name>
<accession>A0ABX1LPV5</accession>
<protein>
    <submittedName>
        <fullName evidence="2">Uncharacterized protein</fullName>
    </submittedName>
</protein>
<feature type="signal peptide" evidence="1">
    <location>
        <begin position="1"/>
        <end position="24"/>
    </location>
</feature>
<sequence length="179" mass="19987">MLRTNNLLKDMAIALLVISSSLFASSSINSQTQPQQAIAALGNGSYQFCSKPKPQKLDGAGVCFNFTKIGDRVDGYYGYPHSDDLICLRGEILGNTVAGEALAVSWAGREWTNIPKTEFKWDEEGHLSLNHYKIIRSSKGNDRGDRNEWILFQQATLDIAGFYRYSQPLMTSPSQLCQW</sequence>
<dbReference type="Proteomes" id="UP000738376">
    <property type="component" value="Unassembled WGS sequence"/>
</dbReference>
<reference evidence="2 3" key="1">
    <citation type="submission" date="2020-03" db="EMBL/GenBank/DDBJ databases">
        <title>Draft Genome Sequence of 2-Methylisoborneol Producing Pseudanabaena yagii Strain GIHE-NHR1 Isolated from North Han River in South Korea.</title>
        <authorList>
            <person name="Jeong J."/>
        </authorList>
    </citation>
    <scope>NUCLEOTIDE SEQUENCE [LARGE SCALE GENOMIC DNA]</scope>
    <source>
        <strain evidence="2 3">GIHE-NHR1</strain>
    </source>
</reference>
<evidence type="ECO:0000313" key="2">
    <source>
        <dbReference type="EMBL" id="NMF58145.1"/>
    </source>
</evidence>
<evidence type="ECO:0000313" key="3">
    <source>
        <dbReference type="Proteomes" id="UP000738376"/>
    </source>
</evidence>
<keyword evidence="3" id="KW-1185">Reference proteome</keyword>
<comment type="caution">
    <text evidence="2">The sequence shown here is derived from an EMBL/GenBank/DDBJ whole genome shotgun (WGS) entry which is preliminary data.</text>
</comment>
<proteinExistence type="predicted"/>
<keyword evidence="1" id="KW-0732">Signal</keyword>
<dbReference type="EMBL" id="JAAVJL010000001">
    <property type="protein sequence ID" value="NMF58145.1"/>
    <property type="molecule type" value="Genomic_DNA"/>
</dbReference>
<organism evidence="2 3">
    <name type="scientific">Pseudanabaena yagii GIHE-NHR1</name>
    <dbReference type="NCBI Taxonomy" id="2722753"/>
    <lineage>
        <taxon>Bacteria</taxon>
        <taxon>Bacillati</taxon>
        <taxon>Cyanobacteriota</taxon>
        <taxon>Cyanophyceae</taxon>
        <taxon>Pseudanabaenales</taxon>
        <taxon>Pseudanabaenaceae</taxon>
        <taxon>Pseudanabaena</taxon>
        <taxon>Pseudanabaena yagii</taxon>
    </lineage>
</organism>
<evidence type="ECO:0000256" key="1">
    <source>
        <dbReference type="SAM" id="SignalP"/>
    </source>
</evidence>
<feature type="chain" id="PRO_5045932410" evidence="1">
    <location>
        <begin position="25"/>
        <end position="179"/>
    </location>
</feature>
<gene>
    <name evidence="2" type="ORF">HC246_08940</name>
</gene>
<dbReference type="RefSeq" id="WP_169363082.1">
    <property type="nucleotide sequence ID" value="NZ_JAAVJL010000001.1"/>
</dbReference>